<name>A0A126VJV8_SERRU</name>
<evidence type="ECO:0000256" key="3">
    <source>
        <dbReference type="ARBA" id="ARBA00022643"/>
    </source>
</evidence>
<dbReference type="AlphaFoldDB" id="A0A126VJV8"/>
<dbReference type="KEGG" id="srz:AXX16_2835"/>
<sequence length="280" mass="30555">MSDASIKDTLLSERYGEQHKPAEIIWNPQIENLLSHRSVRRFTAQPLPEHWFATLVAAAQSASTSSNLQQWSVVAVTDPQLKAQVRKLSSGADGLANGYIDEAPAILLWVADLSRNHTMTTADGLTPEAHDYLDALVIGTVDAALAAQNATIAAESIGLGTVYIGATRNKAKELAALINLPEHSYVVCGLVVGWPDAADAGSIRPRLAQQVVAHHNRYDAANLDENVQHYEETFLAFRNAQGMKGKTWKQAVQSSATSMAYMDGRQHLRSTLEERGFKLK</sequence>
<dbReference type="RefSeq" id="WP_054305680.1">
    <property type="nucleotide sequence ID" value="NZ_CAMIPJ010000001.1"/>
</dbReference>
<dbReference type="EMBL" id="LR134155">
    <property type="protein sequence ID" value="VEA73774.1"/>
    <property type="molecule type" value="Genomic_DNA"/>
</dbReference>
<evidence type="ECO:0000256" key="4">
    <source>
        <dbReference type="ARBA" id="ARBA00023002"/>
    </source>
</evidence>
<dbReference type="PIRSF" id="PIRSF005426">
    <property type="entry name" value="Frp"/>
    <property type="match status" value="1"/>
</dbReference>
<accession>A0A126VJV8</accession>
<gene>
    <name evidence="7" type="primary">nfrA2_2</name>
    <name evidence="8" type="synonym">nfrA2_1</name>
    <name evidence="8" type="ORF">NCTC12971_02898</name>
    <name evidence="7" type="ORF">NCTC9419_05409</name>
</gene>
<protein>
    <submittedName>
        <fullName evidence="7">FMN reductase [NAD(P)H]</fullName>
        <ecNumber evidence="7">1.5.1.39</ecNumber>
    </submittedName>
</protein>
<dbReference type="InterPro" id="IPR000415">
    <property type="entry name" value="Nitroreductase-like"/>
</dbReference>
<evidence type="ECO:0000313" key="7">
    <source>
        <dbReference type="EMBL" id="VEA73774.1"/>
    </source>
</evidence>
<dbReference type="PANTHER" id="PTHR43425:SF2">
    <property type="entry name" value="OXYGEN-INSENSITIVE NADPH NITROREDUCTASE"/>
    <property type="match status" value="1"/>
</dbReference>
<dbReference type="GO" id="GO:0008752">
    <property type="term" value="F:FMN reductase [NAD(P)H] activity"/>
    <property type="evidence" value="ECO:0007669"/>
    <property type="project" value="UniProtKB-EC"/>
</dbReference>
<organism evidence="7 9">
    <name type="scientific">Serratia rubidaea</name>
    <name type="common">Serratia marinorubra</name>
    <dbReference type="NCBI Taxonomy" id="61652"/>
    <lineage>
        <taxon>Bacteria</taxon>
        <taxon>Pseudomonadati</taxon>
        <taxon>Pseudomonadota</taxon>
        <taxon>Gammaproteobacteria</taxon>
        <taxon>Enterobacterales</taxon>
        <taxon>Yersiniaceae</taxon>
        <taxon>Serratia</taxon>
    </lineage>
</organism>
<dbReference type="Pfam" id="PF00881">
    <property type="entry name" value="Nitroreductase"/>
    <property type="match status" value="1"/>
</dbReference>
<dbReference type="GeneID" id="61765867"/>
<dbReference type="InterPro" id="IPR016446">
    <property type="entry name" value="Flavin_OxRdtase_Frp"/>
</dbReference>
<dbReference type="EC" id="1.5.1.39" evidence="7"/>
<keyword evidence="5" id="KW-0521">NADP</keyword>
<proteinExistence type="inferred from homology"/>
<dbReference type="Proteomes" id="UP000271603">
    <property type="component" value="Chromosome"/>
</dbReference>
<reference evidence="7 9" key="1">
    <citation type="submission" date="2018-12" db="EMBL/GenBank/DDBJ databases">
        <authorList>
            <consortium name="Pathogen Informatics"/>
        </authorList>
    </citation>
    <scope>NUCLEOTIDE SEQUENCE [LARGE SCALE GENOMIC DNA]</scope>
    <source>
        <strain evidence="8 10">NCTC12971</strain>
        <strain evidence="7 9">NCTC9419</strain>
    </source>
</reference>
<keyword evidence="4 5" id="KW-0560">Oxidoreductase</keyword>
<dbReference type="Gene3D" id="3.40.109.10">
    <property type="entry name" value="NADH Oxidase"/>
    <property type="match status" value="1"/>
</dbReference>
<feature type="domain" description="Nitroreductase" evidence="6">
    <location>
        <begin position="35"/>
        <end position="194"/>
    </location>
</feature>
<dbReference type="STRING" id="61652.AXX16_2835"/>
<evidence type="ECO:0000256" key="2">
    <source>
        <dbReference type="ARBA" id="ARBA00022630"/>
    </source>
</evidence>
<evidence type="ECO:0000259" key="6">
    <source>
        <dbReference type="Pfam" id="PF00881"/>
    </source>
</evidence>
<evidence type="ECO:0000256" key="1">
    <source>
        <dbReference type="ARBA" id="ARBA00008366"/>
    </source>
</evidence>
<evidence type="ECO:0000256" key="5">
    <source>
        <dbReference type="PIRNR" id="PIRNR005426"/>
    </source>
</evidence>
<evidence type="ECO:0000313" key="8">
    <source>
        <dbReference type="EMBL" id="VTP62954.1"/>
    </source>
</evidence>
<dbReference type="PANTHER" id="PTHR43425">
    <property type="entry name" value="OXYGEN-INSENSITIVE NADPH NITROREDUCTASE"/>
    <property type="match status" value="1"/>
</dbReference>
<dbReference type="Proteomes" id="UP000307968">
    <property type="component" value="Chromosome"/>
</dbReference>
<keyword evidence="3 5" id="KW-0288">FMN</keyword>
<dbReference type="EMBL" id="LR590463">
    <property type="protein sequence ID" value="VTP62954.1"/>
    <property type="molecule type" value="Genomic_DNA"/>
</dbReference>
<keyword evidence="2 5" id="KW-0285">Flavoprotein</keyword>
<dbReference type="SUPFAM" id="SSF55469">
    <property type="entry name" value="FMN-dependent nitroreductase-like"/>
    <property type="match status" value="1"/>
</dbReference>
<evidence type="ECO:0000313" key="9">
    <source>
        <dbReference type="Proteomes" id="UP000271603"/>
    </source>
</evidence>
<dbReference type="InterPro" id="IPR029479">
    <property type="entry name" value="Nitroreductase"/>
</dbReference>
<evidence type="ECO:0000313" key="10">
    <source>
        <dbReference type="Proteomes" id="UP000307968"/>
    </source>
</evidence>
<comment type="similarity">
    <text evidence="1 5">Belongs to the flavin oxidoreductase frp family.</text>
</comment>